<dbReference type="InterPro" id="IPR012902">
    <property type="entry name" value="N_methyl_site"/>
</dbReference>
<evidence type="ECO:0000313" key="1">
    <source>
        <dbReference type="EMBL" id="MYN04705.1"/>
    </source>
</evidence>
<dbReference type="RefSeq" id="WP_161027656.1">
    <property type="nucleotide sequence ID" value="NZ_WWCJ01000019.1"/>
</dbReference>
<name>A0A6N9HPX1_9BURK</name>
<dbReference type="EMBL" id="WWCJ01000019">
    <property type="protein sequence ID" value="MYN04705.1"/>
    <property type="molecule type" value="Genomic_DNA"/>
</dbReference>
<keyword evidence="2" id="KW-1185">Reference proteome</keyword>
<proteinExistence type="predicted"/>
<organism evidence="1 2">
    <name type="scientific">Pseudoduganella guangdongensis</name>
    <dbReference type="NCBI Taxonomy" id="2692179"/>
    <lineage>
        <taxon>Bacteria</taxon>
        <taxon>Pseudomonadati</taxon>
        <taxon>Pseudomonadota</taxon>
        <taxon>Betaproteobacteria</taxon>
        <taxon>Burkholderiales</taxon>
        <taxon>Oxalobacteraceae</taxon>
        <taxon>Telluria group</taxon>
        <taxon>Pseudoduganella</taxon>
    </lineage>
</organism>
<dbReference type="Proteomes" id="UP000448575">
    <property type="component" value="Unassembled WGS sequence"/>
</dbReference>
<comment type="caution">
    <text evidence="1">The sequence shown here is derived from an EMBL/GenBank/DDBJ whole genome shotgun (WGS) entry which is preliminary data.</text>
</comment>
<accession>A0A6N9HPX1</accession>
<dbReference type="Gene3D" id="3.30.700.10">
    <property type="entry name" value="Glycoprotein, Type 4 Pilin"/>
    <property type="match status" value="1"/>
</dbReference>
<dbReference type="Pfam" id="PF07963">
    <property type="entry name" value="N_methyl"/>
    <property type="match status" value="1"/>
</dbReference>
<sequence length="234" mass="24961">MKTAQQAFTLLEMAIVLVIVGLLLGGLLAPLSAQIEQRRSSDTTRALEEARDALAGFAARNGYLPCPAISAANGLEDRNGTRCGNERRFGFLPWATLGLPKLDAWQHLYLYSVTPAFSDSGTPFRLSTPRDITIASRDAAGNLVPASAQNDIPAVLLSQGRNGYGAFSDVGVQAADMGAGNVDEKANFNTDGRLFIARGQADNPNAPGGAYDDIVLWLSPNILFNRMLAAQRLP</sequence>
<dbReference type="SUPFAM" id="SSF54523">
    <property type="entry name" value="Pili subunits"/>
    <property type="match status" value="1"/>
</dbReference>
<evidence type="ECO:0000313" key="2">
    <source>
        <dbReference type="Proteomes" id="UP000448575"/>
    </source>
</evidence>
<gene>
    <name evidence="1" type="ORF">GTP41_21660</name>
</gene>
<dbReference type="InterPro" id="IPR045584">
    <property type="entry name" value="Pilin-like"/>
</dbReference>
<dbReference type="AlphaFoldDB" id="A0A6N9HPX1"/>
<reference evidence="1 2" key="1">
    <citation type="submission" date="2019-12" db="EMBL/GenBank/DDBJ databases">
        <title>Novel species isolated from a subtropical stream in China.</title>
        <authorList>
            <person name="Lu H."/>
        </authorList>
    </citation>
    <scope>NUCLEOTIDE SEQUENCE [LARGE SCALE GENOMIC DNA]</scope>
    <source>
        <strain evidence="1 2">DS3</strain>
    </source>
</reference>
<protein>
    <submittedName>
        <fullName evidence="1">Prepilin-type N-terminal cleavage/methylation domain-containing protein</fullName>
    </submittedName>
</protein>
<dbReference type="NCBIfam" id="TIGR02532">
    <property type="entry name" value="IV_pilin_GFxxxE"/>
    <property type="match status" value="1"/>
</dbReference>